<evidence type="ECO:0000256" key="1">
    <source>
        <dbReference type="SAM" id="Coils"/>
    </source>
</evidence>
<feature type="region of interest" description="Disordered" evidence="2">
    <location>
        <begin position="273"/>
        <end position="321"/>
    </location>
</feature>
<evidence type="ECO:0008006" key="7">
    <source>
        <dbReference type="Google" id="ProtNLM"/>
    </source>
</evidence>
<keyword evidence="3" id="KW-0812">Transmembrane</keyword>
<evidence type="ECO:0000256" key="3">
    <source>
        <dbReference type="SAM" id="Phobius"/>
    </source>
</evidence>
<proteinExistence type="predicted"/>
<comment type="caution">
    <text evidence="5">The sequence shown here is derived from an EMBL/GenBank/DDBJ whole genome shotgun (WGS) entry which is preliminary data.</text>
</comment>
<keyword evidence="1" id="KW-0175">Coiled coil</keyword>
<keyword evidence="3" id="KW-1133">Transmembrane helix</keyword>
<reference evidence="5 6" key="1">
    <citation type="journal article" date="2013" name="ISME J.">
        <title>Comparative genomics of pathogenic lineages of Vibrio nigripulchritudo identifies virulence-associated traits.</title>
        <authorList>
            <person name="Goudenege D."/>
            <person name="Labreuche Y."/>
            <person name="Krin E."/>
            <person name="Ansquer D."/>
            <person name="Mangenot S."/>
            <person name="Calteau A."/>
            <person name="Medigue C."/>
            <person name="Mazel D."/>
            <person name="Polz M.F."/>
            <person name="Le Roux F."/>
        </authorList>
    </citation>
    <scope>NUCLEOTIDE SEQUENCE [LARGE SCALE GENOMIC DNA]</scope>
    <source>
        <strain evidence="5 6">SOn1</strain>
    </source>
</reference>
<gene>
    <name evidence="5" type="ORF">VIBNISOn1_690007</name>
</gene>
<evidence type="ECO:0000256" key="4">
    <source>
        <dbReference type="SAM" id="SignalP"/>
    </source>
</evidence>
<evidence type="ECO:0000313" key="5">
    <source>
        <dbReference type="EMBL" id="CCO48889.1"/>
    </source>
</evidence>
<feature type="coiled-coil region" evidence="1">
    <location>
        <begin position="341"/>
        <end position="368"/>
    </location>
</feature>
<name>A0AAV2VW14_9VIBR</name>
<feature type="chain" id="PRO_5043584690" description="Methyl-accepting chemotaxis protein" evidence="4">
    <location>
        <begin position="26"/>
        <end position="618"/>
    </location>
</feature>
<dbReference type="EMBL" id="CAOF01000163">
    <property type="protein sequence ID" value="CCO48889.1"/>
    <property type="molecule type" value="Genomic_DNA"/>
</dbReference>
<evidence type="ECO:0000256" key="2">
    <source>
        <dbReference type="SAM" id="MobiDB-lite"/>
    </source>
</evidence>
<keyword evidence="3" id="KW-0472">Membrane</keyword>
<dbReference type="Proteomes" id="UP000018211">
    <property type="component" value="Unassembled WGS sequence"/>
</dbReference>
<keyword evidence="4" id="KW-0732">Signal</keyword>
<feature type="compositionally biased region" description="Polar residues" evidence="2">
    <location>
        <begin position="273"/>
        <end position="285"/>
    </location>
</feature>
<dbReference type="RefSeq" id="WP_022613215.1">
    <property type="nucleotide sequence ID" value="NZ_LK391965.1"/>
</dbReference>
<feature type="signal peptide" evidence="4">
    <location>
        <begin position="1"/>
        <end position="25"/>
    </location>
</feature>
<evidence type="ECO:0000313" key="6">
    <source>
        <dbReference type="Proteomes" id="UP000018211"/>
    </source>
</evidence>
<feature type="transmembrane region" description="Helical" evidence="3">
    <location>
        <begin position="579"/>
        <end position="601"/>
    </location>
</feature>
<accession>A0AAV2VW14</accession>
<dbReference type="AlphaFoldDB" id="A0AAV2VW14"/>
<sequence length="618" mass="67023">MNLSKTRPYLLLPLALMASAGKVYASDLVIITSPDWGSLAYRSVLTVDAIKAAYPIGSCLSTGGRWPYNIGKITGRTHSSTSMRIHYNILNQQRGSGCEAAVYRTNKMRVVSWTRYTCPDGTIHNPNNNACEPEPCSAKKGQDAPATNRAPKGDFQALMQYCDTSTMCEAVRQYGSSGGSLTKSFYYTGADCVGEFEDYAECDIYGGCEPPPPEPEPAWEGCSIPYEGMDYICPQDTDGDGRPDAGAPFDTRAYCNHDESGAFGCVGGTYTQSEPITDPTGTIGSPNGGGSITDPNTPPIDVETPPDVEEPPKAPEGSNEDITKAITNQNRDLNKLLTDLNSDNNQNFANLNRELDMLNQRQHQTRDAIIEQMQKDIDRHNSQKAVALTVGNELKTAIDANTEITKGALNGVSRTLTEKSEDIIDAIDQNRFQTSLAIEQTGNATQQAITQSGNATVGAINANTDAINQLAEHVGGQPCEPTPVNNYCENPHGLNSDHASTIYTQIHDTVNAAHETAKTGMFEEIQKQIDEPLIAPTETVVRDSFAELFAILDRSNTCTPLVFKTPVKDFAMSCQTSQYIKMVIGFLIYVYTVMTLIDILLNGVTPNPAGKPSATRYA</sequence>
<protein>
    <recommendedName>
        <fullName evidence="7">Methyl-accepting chemotaxis protein</fullName>
    </recommendedName>
</protein>
<organism evidence="5 6">
    <name type="scientific">Vibrio nigripulchritudo SOn1</name>
    <dbReference type="NCBI Taxonomy" id="1238450"/>
    <lineage>
        <taxon>Bacteria</taxon>
        <taxon>Pseudomonadati</taxon>
        <taxon>Pseudomonadota</taxon>
        <taxon>Gammaproteobacteria</taxon>
        <taxon>Vibrionales</taxon>
        <taxon>Vibrionaceae</taxon>
        <taxon>Vibrio</taxon>
    </lineage>
</organism>